<accession>A0A6G9Z5C0</accession>
<dbReference type="EMBL" id="CP046173">
    <property type="protein sequence ID" value="QIS20591.1"/>
    <property type="molecule type" value="Genomic_DNA"/>
</dbReference>
<protein>
    <submittedName>
        <fullName evidence="1">Uncharacterized protein</fullName>
    </submittedName>
</protein>
<gene>
    <name evidence="1" type="ORF">F6W96_22135</name>
</gene>
<organism evidence="1 2">
    <name type="scientific">Nocardia terpenica</name>
    <dbReference type="NCBI Taxonomy" id="455432"/>
    <lineage>
        <taxon>Bacteria</taxon>
        <taxon>Bacillati</taxon>
        <taxon>Actinomycetota</taxon>
        <taxon>Actinomycetes</taxon>
        <taxon>Mycobacteriales</taxon>
        <taxon>Nocardiaceae</taxon>
        <taxon>Nocardia</taxon>
    </lineage>
</organism>
<evidence type="ECO:0000313" key="1">
    <source>
        <dbReference type="EMBL" id="QIS20591.1"/>
    </source>
</evidence>
<name>A0A6G9Z5C0_9NOCA</name>
<evidence type="ECO:0000313" key="2">
    <source>
        <dbReference type="Proteomes" id="UP000500953"/>
    </source>
</evidence>
<proteinExistence type="predicted"/>
<dbReference type="AlphaFoldDB" id="A0A6G9Z5C0"/>
<reference evidence="1 2" key="1">
    <citation type="journal article" date="2019" name="ACS Chem. Biol.">
        <title>Identification and Mobilization of a Cryptic Antibiotic Biosynthesis Gene Locus from a Human-Pathogenic Nocardia Isolate.</title>
        <authorList>
            <person name="Herisse M."/>
            <person name="Ishida K."/>
            <person name="Porter J.L."/>
            <person name="Howden B."/>
            <person name="Hertweck C."/>
            <person name="Stinear T.P."/>
            <person name="Pidot S.J."/>
        </authorList>
    </citation>
    <scope>NUCLEOTIDE SEQUENCE [LARGE SCALE GENOMIC DNA]</scope>
    <source>
        <strain evidence="1 2">AUSMDU00012715</strain>
    </source>
</reference>
<dbReference type="RefSeq" id="WP_167487929.1">
    <property type="nucleotide sequence ID" value="NZ_CP046173.1"/>
</dbReference>
<dbReference type="Proteomes" id="UP000500953">
    <property type="component" value="Chromosome"/>
</dbReference>
<sequence length="55" mass="5981">MRKEDDTEQFFGLIEGVAGAKDLAVIDTMTQAEVKDLMAAWQKDSSITLGESSDS</sequence>